<proteinExistence type="predicted"/>
<sequence>MIHFFQDDEGYTAWCKENDGGFVFNWFRGSGAQGRMNKIHRADCRHLWNRSDQGRRTSTYAKVCSNSFTELTDFVADERGFSWSYCATCNPNYEENHVVVTDVGYWNLQKPFTPRIH</sequence>
<evidence type="ECO:0000313" key="1">
    <source>
        <dbReference type="EMBL" id="PWK11554.1"/>
    </source>
</evidence>
<gene>
    <name evidence="1" type="ORF">C7459_11083</name>
</gene>
<protein>
    <submittedName>
        <fullName evidence="1">Uncharacterized protein</fullName>
    </submittedName>
</protein>
<organism evidence="1 2">
    <name type="scientific">Tumebacillus permanentifrigoris</name>
    <dbReference type="NCBI Taxonomy" id="378543"/>
    <lineage>
        <taxon>Bacteria</taxon>
        <taxon>Bacillati</taxon>
        <taxon>Bacillota</taxon>
        <taxon>Bacilli</taxon>
        <taxon>Bacillales</taxon>
        <taxon>Alicyclobacillaceae</taxon>
        <taxon>Tumebacillus</taxon>
    </lineage>
</organism>
<comment type="caution">
    <text evidence="1">The sequence shown here is derived from an EMBL/GenBank/DDBJ whole genome shotgun (WGS) entry which is preliminary data.</text>
</comment>
<accession>A0A316D751</accession>
<dbReference type="Proteomes" id="UP000245634">
    <property type="component" value="Unassembled WGS sequence"/>
</dbReference>
<name>A0A316D751_9BACL</name>
<dbReference type="AlphaFoldDB" id="A0A316D751"/>
<evidence type="ECO:0000313" key="2">
    <source>
        <dbReference type="Proteomes" id="UP000245634"/>
    </source>
</evidence>
<keyword evidence="2" id="KW-1185">Reference proteome</keyword>
<reference evidence="1 2" key="1">
    <citation type="submission" date="2018-05" db="EMBL/GenBank/DDBJ databases">
        <title>Genomic Encyclopedia of Type Strains, Phase IV (KMG-IV): sequencing the most valuable type-strain genomes for metagenomic binning, comparative biology and taxonomic classification.</title>
        <authorList>
            <person name="Goeker M."/>
        </authorList>
    </citation>
    <scope>NUCLEOTIDE SEQUENCE [LARGE SCALE GENOMIC DNA]</scope>
    <source>
        <strain evidence="1 2">DSM 18773</strain>
    </source>
</reference>
<dbReference type="EMBL" id="QGGL01000010">
    <property type="protein sequence ID" value="PWK11554.1"/>
    <property type="molecule type" value="Genomic_DNA"/>
</dbReference>